<keyword evidence="1" id="KW-0812">Transmembrane</keyword>
<proteinExistence type="predicted"/>
<dbReference type="AlphaFoldDB" id="A0A1P9WVH5"/>
<keyword evidence="1" id="KW-1133">Transmembrane helix</keyword>
<reference evidence="2 3" key="1">
    <citation type="submission" date="2016-01" db="EMBL/GenBank/DDBJ databases">
        <authorList>
            <person name="Oliw E.H."/>
        </authorList>
    </citation>
    <scope>NUCLEOTIDE SEQUENCE [LARGE SCALE GENOMIC DNA]</scope>
    <source>
        <strain evidence="2 3">DY10</strain>
    </source>
</reference>
<keyword evidence="1" id="KW-0472">Membrane</keyword>
<accession>A0A1P9WVH5</accession>
<dbReference type="KEGG" id="smon:AWR27_08545"/>
<evidence type="ECO:0000313" key="2">
    <source>
        <dbReference type="EMBL" id="AQG79363.1"/>
    </source>
</evidence>
<gene>
    <name evidence="2" type="ORF">AWR27_08545</name>
</gene>
<organism evidence="2 3">
    <name type="scientific">Spirosoma montaniterrae</name>
    <dbReference type="NCBI Taxonomy" id="1178516"/>
    <lineage>
        <taxon>Bacteria</taxon>
        <taxon>Pseudomonadati</taxon>
        <taxon>Bacteroidota</taxon>
        <taxon>Cytophagia</taxon>
        <taxon>Cytophagales</taxon>
        <taxon>Cytophagaceae</taxon>
        <taxon>Spirosoma</taxon>
    </lineage>
</organism>
<dbReference type="Proteomes" id="UP000187941">
    <property type="component" value="Chromosome"/>
</dbReference>
<sequence length="406" mass="45345">MGWGSSDHWQNRDFEQLSEQIRIETGVSLSVSTLKRLWGRVRYESSPNLTTLDTLAQFVGYDNWRSLRTSDSATLSTMAAPIDDETSALVALQPAMLPAQPLSRYSRWLLAGLAGMLILAAIIWGYRQRNTRLRYGNVAFSSRPVAKDVPNTVVFDYDARDSNADSVFVQQSWDPSLRTRVEKSGRQYTTTYYYPGYYRAKLILNDSIVREHDLFVASNGWLGTVNRQPIPLYLRANVVEKPTGEVSITTADLQTLGVALGDKVPEVSLFRVDSRQTANGERFVFETAVRSTYSRGDAVCQSVRIMLICTDGFHLIPLSAPGCVGNLTVVTGNRSVSGKTTDLSGFGVDFSRWVPVRYVVADRRVQIFVNNRLVHAGRLGDTLPGRVMGLRYQFMGTGAVQYARLR</sequence>
<dbReference type="EMBL" id="CP014263">
    <property type="protein sequence ID" value="AQG79363.1"/>
    <property type="molecule type" value="Genomic_DNA"/>
</dbReference>
<name>A0A1P9WVH5_9BACT</name>
<protein>
    <submittedName>
        <fullName evidence="2">Uncharacterized protein</fullName>
    </submittedName>
</protein>
<evidence type="ECO:0000313" key="3">
    <source>
        <dbReference type="Proteomes" id="UP000187941"/>
    </source>
</evidence>
<keyword evidence="3" id="KW-1185">Reference proteome</keyword>
<feature type="transmembrane region" description="Helical" evidence="1">
    <location>
        <begin position="105"/>
        <end position="126"/>
    </location>
</feature>
<evidence type="ECO:0000256" key="1">
    <source>
        <dbReference type="SAM" id="Phobius"/>
    </source>
</evidence>
<dbReference type="STRING" id="1178516.AWR27_08545"/>